<dbReference type="EMBL" id="JAGYPG010000001">
    <property type="protein sequence ID" value="MBS4193739.1"/>
    <property type="molecule type" value="Genomic_DNA"/>
</dbReference>
<proteinExistence type="predicted"/>
<dbReference type="Proteomes" id="UP000681414">
    <property type="component" value="Unassembled WGS sequence"/>
</dbReference>
<dbReference type="AlphaFoldDB" id="A0A942TCF8"/>
<evidence type="ECO:0000313" key="1">
    <source>
        <dbReference type="EMBL" id="MBS4193739.1"/>
    </source>
</evidence>
<dbReference type="RefSeq" id="WP_213122982.1">
    <property type="nucleotide sequence ID" value="NZ_JAGYPG010000001.1"/>
</dbReference>
<name>A0A942TCF8_9BACI</name>
<evidence type="ECO:0000313" key="2">
    <source>
        <dbReference type="Proteomes" id="UP000681414"/>
    </source>
</evidence>
<comment type="caution">
    <text evidence="1">The sequence shown here is derived from an EMBL/GenBank/DDBJ whole genome shotgun (WGS) entry which is preliminary data.</text>
</comment>
<gene>
    <name evidence="1" type="ORF">KHA97_01475</name>
</gene>
<organism evidence="1 2">
    <name type="scientific">Lederbergia citri</name>
    <dbReference type="NCBI Taxonomy" id="2833580"/>
    <lineage>
        <taxon>Bacteria</taxon>
        <taxon>Bacillati</taxon>
        <taxon>Bacillota</taxon>
        <taxon>Bacilli</taxon>
        <taxon>Bacillales</taxon>
        <taxon>Bacillaceae</taxon>
        <taxon>Lederbergia</taxon>
    </lineage>
</organism>
<reference evidence="1 2" key="1">
    <citation type="submission" date="2021-05" db="EMBL/GenBank/DDBJ databases">
        <title>Novel Bacillus species.</title>
        <authorList>
            <person name="Liu G."/>
        </authorList>
    </citation>
    <scope>NUCLEOTIDE SEQUENCE [LARGE SCALE GENOMIC DNA]</scope>
    <source>
        <strain evidence="2">FJAT-49780</strain>
    </source>
</reference>
<keyword evidence="2" id="KW-1185">Reference proteome</keyword>
<sequence>MANSLSPNFFIKNFTIHVVESASCVNIGSNHPTGFTSFKKHNQGFGSVNGSHNTLDGIKTLLSDKSLFDMFHNTDDEDAIWINEIKDLVFSKVDAYLETADVVEEEGDDAFINIDDELEFIDELEKIGMYDDEEIDNIEYEEENEHNDEENEDMREMTEEDFTSVINDLVSRVLKEIMPKVNVGVAQTENLSEQQISNNNLKS</sequence>
<protein>
    <submittedName>
        <fullName evidence="1">Uncharacterized protein</fullName>
    </submittedName>
</protein>
<accession>A0A942TCF8</accession>